<dbReference type="GeneID" id="19466802"/>
<dbReference type="OMA" id="HDWAQRD"/>
<dbReference type="AlphaFoldDB" id="S3DKN5"/>
<evidence type="ECO:0000313" key="2">
    <source>
        <dbReference type="EMBL" id="EPE32616.1"/>
    </source>
</evidence>
<feature type="region of interest" description="Disordered" evidence="1">
    <location>
        <begin position="239"/>
        <end position="307"/>
    </location>
</feature>
<accession>S3DKN5</accession>
<dbReference type="HOGENOM" id="CLU_980314_0_0_1"/>
<dbReference type="OrthoDB" id="5204927at2759"/>
<feature type="region of interest" description="Disordered" evidence="1">
    <location>
        <begin position="1"/>
        <end position="57"/>
    </location>
</feature>
<dbReference type="KEGG" id="glz:GLAREA_07750"/>
<dbReference type="Proteomes" id="UP000016922">
    <property type="component" value="Unassembled WGS sequence"/>
</dbReference>
<gene>
    <name evidence="2" type="ORF">GLAREA_07750</name>
</gene>
<evidence type="ECO:0000256" key="1">
    <source>
        <dbReference type="SAM" id="MobiDB-lite"/>
    </source>
</evidence>
<feature type="compositionally biased region" description="Basic and acidic residues" evidence="1">
    <location>
        <begin position="239"/>
        <end position="252"/>
    </location>
</feature>
<organism evidence="2 3">
    <name type="scientific">Glarea lozoyensis (strain ATCC 20868 / MF5171)</name>
    <dbReference type="NCBI Taxonomy" id="1116229"/>
    <lineage>
        <taxon>Eukaryota</taxon>
        <taxon>Fungi</taxon>
        <taxon>Dikarya</taxon>
        <taxon>Ascomycota</taxon>
        <taxon>Pezizomycotina</taxon>
        <taxon>Leotiomycetes</taxon>
        <taxon>Helotiales</taxon>
        <taxon>Helotiaceae</taxon>
        <taxon>Glarea</taxon>
    </lineage>
</organism>
<sequence>MYSLKPAIPPQEKAERPVLKPTRSMTHPLRDPNGRTQKRRVPKQSGPLDAEDLSRRLNQHLDEQKARALKRREIQIQKEREAAGIYHHIPSVAADSFQRTATPDALGTYKVHKLAAPAVKLAFVEPKLEPGHAGPTTLLKINQMRDQMSVEREMIRNRNQFQWTHGMEEALVSELDRDLYRPPQRTFQHETSHVRITHSKRAARPLSTGDIFTEEEGEVEVRAKPVKLRGKAAAEVAKDRHDWAQRDDEVGQVKKQRSSIFLRKRDSTAKKERSGSDETIKEEGEGASGEVPATRKGFLARFKRHPS</sequence>
<reference evidence="2 3" key="1">
    <citation type="journal article" date="2013" name="BMC Genomics">
        <title>Genomics-driven discovery of the pneumocandin biosynthetic gene cluster in the fungus Glarea lozoyensis.</title>
        <authorList>
            <person name="Chen L."/>
            <person name="Yue Q."/>
            <person name="Zhang X."/>
            <person name="Xiang M."/>
            <person name="Wang C."/>
            <person name="Li S."/>
            <person name="Che Y."/>
            <person name="Ortiz-Lopez F.J."/>
            <person name="Bills G.F."/>
            <person name="Liu X."/>
            <person name="An Z."/>
        </authorList>
    </citation>
    <scope>NUCLEOTIDE SEQUENCE [LARGE SCALE GENOMIC DNA]</scope>
    <source>
        <strain evidence="3">ATCC 20868 / MF5171</strain>
    </source>
</reference>
<keyword evidence="3" id="KW-1185">Reference proteome</keyword>
<name>S3DKN5_GLAL2</name>
<dbReference type="EMBL" id="KE145359">
    <property type="protein sequence ID" value="EPE32616.1"/>
    <property type="molecule type" value="Genomic_DNA"/>
</dbReference>
<evidence type="ECO:0000313" key="3">
    <source>
        <dbReference type="Proteomes" id="UP000016922"/>
    </source>
</evidence>
<feature type="compositionally biased region" description="Basic and acidic residues" evidence="1">
    <location>
        <begin position="263"/>
        <end position="284"/>
    </location>
</feature>
<dbReference type="RefSeq" id="XP_008080628.1">
    <property type="nucleotide sequence ID" value="XM_008082437.1"/>
</dbReference>
<proteinExistence type="predicted"/>
<dbReference type="eggNOG" id="ENOG502R6Z1">
    <property type="taxonomic scope" value="Eukaryota"/>
</dbReference>
<protein>
    <submittedName>
        <fullName evidence="2">Uncharacterized protein</fullName>
    </submittedName>
</protein>